<dbReference type="InterPro" id="IPR023631">
    <property type="entry name" value="Amidase_dom"/>
</dbReference>
<protein>
    <submittedName>
        <fullName evidence="2">Amidase</fullName>
    </submittedName>
</protein>
<dbReference type="InterPro" id="IPR000120">
    <property type="entry name" value="Amidase"/>
</dbReference>
<accession>A0AAJ6B2F5</accession>
<dbReference type="Pfam" id="PF01425">
    <property type="entry name" value="Amidase"/>
    <property type="match status" value="1"/>
</dbReference>
<dbReference type="PANTHER" id="PTHR11895">
    <property type="entry name" value="TRANSAMIDASE"/>
    <property type="match status" value="1"/>
</dbReference>
<evidence type="ECO:0000313" key="3">
    <source>
        <dbReference type="Proteomes" id="UP001217476"/>
    </source>
</evidence>
<gene>
    <name evidence="2" type="ORF">P0Y65_10535</name>
</gene>
<feature type="domain" description="Amidase" evidence="1">
    <location>
        <begin position="77"/>
        <end position="484"/>
    </location>
</feature>
<dbReference type="InterPro" id="IPR036928">
    <property type="entry name" value="AS_sf"/>
</dbReference>
<organism evidence="2 3">
    <name type="scientific">Candidatus Devosia phytovorans</name>
    <dbReference type="NCBI Taxonomy" id="3121372"/>
    <lineage>
        <taxon>Bacteria</taxon>
        <taxon>Pseudomonadati</taxon>
        <taxon>Pseudomonadota</taxon>
        <taxon>Alphaproteobacteria</taxon>
        <taxon>Hyphomicrobiales</taxon>
        <taxon>Devosiaceae</taxon>
        <taxon>Devosia</taxon>
    </lineage>
</organism>
<dbReference type="EMBL" id="CP119312">
    <property type="protein sequence ID" value="WEK06651.1"/>
    <property type="molecule type" value="Genomic_DNA"/>
</dbReference>
<name>A0AAJ6B2F5_9HYPH</name>
<evidence type="ECO:0000313" key="2">
    <source>
        <dbReference type="EMBL" id="WEK06651.1"/>
    </source>
</evidence>
<dbReference type="GO" id="GO:0003824">
    <property type="term" value="F:catalytic activity"/>
    <property type="evidence" value="ECO:0007669"/>
    <property type="project" value="InterPro"/>
</dbReference>
<dbReference type="Gene3D" id="3.90.1300.10">
    <property type="entry name" value="Amidase signature (AS) domain"/>
    <property type="match status" value="1"/>
</dbReference>
<evidence type="ECO:0000259" key="1">
    <source>
        <dbReference type="Pfam" id="PF01425"/>
    </source>
</evidence>
<dbReference type="AlphaFoldDB" id="A0AAJ6B2F5"/>
<dbReference type="Proteomes" id="UP001217476">
    <property type="component" value="Chromosome"/>
</dbReference>
<dbReference type="SUPFAM" id="SSF75304">
    <property type="entry name" value="Amidase signature (AS) enzymes"/>
    <property type="match status" value="1"/>
</dbReference>
<reference evidence="2" key="1">
    <citation type="submission" date="2023-03" db="EMBL/GenBank/DDBJ databases">
        <title>Andean soil-derived lignocellulolytic bacterial consortium as a source of novel taxa and putative plastic-active enzymes.</title>
        <authorList>
            <person name="Diaz-Garcia L."/>
            <person name="Chuvochina M."/>
            <person name="Feuerriegel G."/>
            <person name="Bunk B."/>
            <person name="Sproer C."/>
            <person name="Streit W.R."/>
            <person name="Rodriguez L.M."/>
            <person name="Overmann J."/>
            <person name="Jimenez D.J."/>
        </authorList>
    </citation>
    <scope>NUCLEOTIDE SEQUENCE</scope>
    <source>
        <strain evidence="2">MAG 4196</strain>
    </source>
</reference>
<sequence>MVSADKPARQAYFRDRAEAAGLSLTEVEADGLYGLAAWMSDGLAAPTPVADADDILDLDIAEQGRRLRDGRLSSVGLIQATLRRIVERDAAYMAFYIVAAEQALADAAKADEELAAGTDRGPLHGIPVGIKDMIDVAGLPTTANAPGRADARAEADAEIVRRLRAAGAIIMGKLATYEWGTVGPDKSGLFPPARNPWNLAHITGGSSSGCAVAAAGGLLRTTIGTDTGGSVRGPAFYCGIVGFKPTYGSVPKDGALTMSPSMDHVGPMSRTVAEAALTYDIIAGRSGADASTRLLGEPIRGLRIGYARNWFANDAQVMPAVLASMDDAMSRLSQLGAVVTEIELPEYRTVEIAAAAVLHKESFDFHAEDLRAHPEAYGRRAYLSLAAGFAVTEEELARAKRIAADFTRDLDQFLTTCDVIVTAGALTTALEAAPFEKEAVWTPMRTIGFNLTGHPALALPIGFDKGLPIGMQVVGRHNDEVRVLQVGHAFEQASDVTLQHPPWPL</sequence>
<dbReference type="PANTHER" id="PTHR11895:SF176">
    <property type="entry name" value="AMIDASE AMID-RELATED"/>
    <property type="match status" value="1"/>
</dbReference>
<proteinExistence type="predicted"/>